<dbReference type="SUPFAM" id="SSF56300">
    <property type="entry name" value="Metallo-dependent phosphatases"/>
    <property type="match status" value="1"/>
</dbReference>
<dbReference type="Gene3D" id="3.60.21.10">
    <property type="match status" value="1"/>
</dbReference>
<dbReference type="KEGG" id="alus:STSP2_03329"/>
<dbReference type="GO" id="GO:0046872">
    <property type="term" value="F:metal ion binding"/>
    <property type="evidence" value="ECO:0007669"/>
    <property type="project" value="UniProtKB-KW"/>
</dbReference>
<keyword evidence="1" id="KW-1003">Cell membrane</keyword>
<gene>
    <name evidence="7" type="ORF">STSP2_03329</name>
</gene>
<dbReference type="Proteomes" id="UP000189674">
    <property type="component" value="Chromosome"/>
</dbReference>
<dbReference type="InterPro" id="IPR004843">
    <property type="entry name" value="Calcineurin-like_PHP"/>
</dbReference>
<protein>
    <submittedName>
        <fullName evidence="7">UDP-2,3-diacylglucosamine hydrolase</fullName>
    </submittedName>
</protein>
<keyword evidence="7" id="KW-0378">Hydrolase</keyword>
<dbReference type="EMBL" id="CP019791">
    <property type="protein sequence ID" value="AQT70125.1"/>
    <property type="molecule type" value="Genomic_DNA"/>
</dbReference>
<dbReference type="InterPro" id="IPR029052">
    <property type="entry name" value="Metallo-depent_PP-like"/>
</dbReference>
<name>A0A1U9NQM7_9BACT</name>
<dbReference type="GO" id="GO:0008758">
    <property type="term" value="F:UDP-2,3-diacylglucosamine hydrolase activity"/>
    <property type="evidence" value="ECO:0007669"/>
    <property type="project" value="TreeGrafter"/>
</dbReference>
<dbReference type="CDD" id="cd07398">
    <property type="entry name" value="MPP_YbbF-LpxH"/>
    <property type="match status" value="1"/>
</dbReference>
<evidence type="ECO:0000313" key="7">
    <source>
        <dbReference type="EMBL" id="AQT70125.1"/>
    </source>
</evidence>
<dbReference type="GO" id="GO:0016020">
    <property type="term" value="C:membrane"/>
    <property type="evidence" value="ECO:0007669"/>
    <property type="project" value="GOC"/>
</dbReference>
<sequence>MSDNSRDIFVISDLHMGDGGPRDNLATEGKESQIDRFLDHVAAEDGELIILGDLFDFWQAHVGNVLALRKNYLDRFAEMGATYVTGNHDADLEALIGTDFLKHPFFERMVGPFERTIGGRKFKFIHGHEVEPFSSYDTPGWGRIFAILVGIMEDKKGSPLLSAGGLGERSMLGLSRVFMGLWNLFVNSFEKTKKRKKTHPHHVEDELTPAQRPEHTKKIVSLFRKHLEENGYDAIIAGHTHRVGSLGDWYFNSGCWVGMRENFLKISPEGEVVVYDWTDDGPVARKGNNQESVVQ</sequence>
<dbReference type="RefSeq" id="WP_146663736.1">
    <property type="nucleotide sequence ID" value="NZ_CP019791.1"/>
</dbReference>
<evidence type="ECO:0000256" key="1">
    <source>
        <dbReference type="ARBA" id="ARBA00022475"/>
    </source>
</evidence>
<evidence type="ECO:0000313" key="8">
    <source>
        <dbReference type="Proteomes" id="UP000189674"/>
    </source>
</evidence>
<dbReference type="InterPro" id="IPR043461">
    <property type="entry name" value="LpxH-like"/>
</dbReference>
<feature type="domain" description="Calcineurin-like phosphoesterase" evidence="6">
    <location>
        <begin position="8"/>
        <end position="242"/>
    </location>
</feature>
<evidence type="ECO:0000256" key="2">
    <source>
        <dbReference type="ARBA" id="ARBA00022519"/>
    </source>
</evidence>
<keyword evidence="3" id="KW-0479">Metal-binding</keyword>
<evidence type="ECO:0000256" key="3">
    <source>
        <dbReference type="ARBA" id="ARBA00022723"/>
    </source>
</evidence>
<evidence type="ECO:0000256" key="5">
    <source>
        <dbReference type="ARBA" id="ARBA00023211"/>
    </source>
</evidence>
<proteinExistence type="predicted"/>
<reference evidence="8" key="1">
    <citation type="submission" date="2017-02" db="EMBL/GenBank/DDBJ databases">
        <title>Comparative genomics and description of representatives of a novel lineage of planctomycetes thriving in anoxic sediments.</title>
        <authorList>
            <person name="Spring S."/>
            <person name="Bunk B."/>
            <person name="Sproer C."/>
        </authorList>
    </citation>
    <scope>NUCLEOTIDE SEQUENCE [LARGE SCALE GENOMIC DNA]</scope>
    <source>
        <strain evidence="8">ST-NAGAB-D1</strain>
    </source>
</reference>
<keyword evidence="5" id="KW-0464">Manganese</keyword>
<evidence type="ECO:0000259" key="6">
    <source>
        <dbReference type="Pfam" id="PF00149"/>
    </source>
</evidence>
<keyword evidence="2" id="KW-0997">Cell inner membrane</keyword>
<organism evidence="7 8">
    <name type="scientific">Anaerohalosphaera lusitana</name>
    <dbReference type="NCBI Taxonomy" id="1936003"/>
    <lineage>
        <taxon>Bacteria</taxon>
        <taxon>Pseudomonadati</taxon>
        <taxon>Planctomycetota</taxon>
        <taxon>Phycisphaerae</taxon>
        <taxon>Sedimentisphaerales</taxon>
        <taxon>Anaerohalosphaeraceae</taxon>
        <taxon>Anaerohalosphaera</taxon>
    </lineage>
</organism>
<keyword evidence="8" id="KW-1185">Reference proteome</keyword>
<dbReference type="Pfam" id="PF00149">
    <property type="entry name" value="Metallophos"/>
    <property type="match status" value="1"/>
</dbReference>
<dbReference type="OrthoDB" id="9773199at2"/>
<keyword evidence="4" id="KW-0472">Membrane</keyword>
<dbReference type="PANTHER" id="PTHR34990">
    <property type="entry name" value="UDP-2,3-DIACYLGLUCOSAMINE HYDROLASE-RELATED"/>
    <property type="match status" value="1"/>
</dbReference>
<dbReference type="AlphaFoldDB" id="A0A1U9NQM7"/>
<dbReference type="PANTHER" id="PTHR34990:SF2">
    <property type="entry name" value="BLL8164 PROTEIN"/>
    <property type="match status" value="1"/>
</dbReference>
<dbReference type="STRING" id="1936003.STSP2_03329"/>
<accession>A0A1U9NQM7</accession>
<dbReference type="GO" id="GO:0009245">
    <property type="term" value="P:lipid A biosynthetic process"/>
    <property type="evidence" value="ECO:0007669"/>
    <property type="project" value="TreeGrafter"/>
</dbReference>
<evidence type="ECO:0000256" key="4">
    <source>
        <dbReference type="ARBA" id="ARBA00023136"/>
    </source>
</evidence>